<dbReference type="InterPro" id="IPR002052">
    <property type="entry name" value="DNA_methylase_N6_adenine_CS"/>
</dbReference>
<keyword evidence="2" id="KW-0489">Methyltransferase</keyword>
<reference evidence="6 7" key="1">
    <citation type="journal article" date="2014" name="Int. J. Syst. Evol. Microbiol.">
        <title>Complete genome sequence of Corynebacterium casei LMG S-19264T (=DSM 44701T), isolated from a smear-ripened cheese.</title>
        <authorList>
            <consortium name="US DOE Joint Genome Institute (JGI-PGF)"/>
            <person name="Walter F."/>
            <person name="Albersmeier A."/>
            <person name="Kalinowski J."/>
            <person name="Ruckert C."/>
        </authorList>
    </citation>
    <scope>NUCLEOTIDE SEQUENCE [LARGE SCALE GENOMIC DNA]</scope>
    <source>
        <strain evidence="6 7">CCM 8669</strain>
    </source>
</reference>
<evidence type="ECO:0000313" key="6">
    <source>
        <dbReference type="EMBL" id="GGH61601.1"/>
    </source>
</evidence>
<dbReference type="GO" id="GO:0032259">
    <property type="term" value="P:methylation"/>
    <property type="evidence" value="ECO:0007669"/>
    <property type="project" value="UniProtKB-KW"/>
</dbReference>
<evidence type="ECO:0000256" key="1">
    <source>
        <dbReference type="ARBA" id="ARBA00006594"/>
    </source>
</evidence>
<dbReference type="Proteomes" id="UP000600171">
    <property type="component" value="Unassembled WGS sequence"/>
</dbReference>
<dbReference type="InterPro" id="IPR029063">
    <property type="entry name" value="SAM-dependent_MTases_sf"/>
</dbReference>
<gene>
    <name evidence="6" type="ORF">GCM10007359_10930</name>
</gene>
<feature type="domain" description="DNA methylase N-4/N-6" evidence="5">
    <location>
        <begin position="102"/>
        <end position="397"/>
    </location>
</feature>
<accession>A0A917IQQ1</accession>
<evidence type="ECO:0000256" key="3">
    <source>
        <dbReference type="ARBA" id="ARBA00022679"/>
    </source>
</evidence>
<protein>
    <recommendedName>
        <fullName evidence="5">DNA methylase N-4/N-6 domain-containing protein</fullName>
    </recommendedName>
</protein>
<dbReference type="Pfam" id="PF01555">
    <property type="entry name" value="N6_N4_Mtase"/>
    <property type="match status" value="1"/>
</dbReference>
<dbReference type="PROSITE" id="PS00092">
    <property type="entry name" value="N6_MTASE"/>
    <property type="match status" value="1"/>
</dbReference>
<comment type="similarity">
    <text evidence="1">Belongs to the N(4)/N(6)-methyltransferase family.</text>
</comment>
<dbReference type="GO" id="GO:0008170">
    <property type="term" value="F:N-methyltransferase activity"/>
    <property type="evidence" value="ECO:0007669"/>
    <property type="project" value="InterPro"/>
</dbReference>
<dbReference type="InterPro" id="IPR002941">
    <property type="entry name" value="DNA_methylase_N4/N6"/>
</dbReference>
<dbReference type="RefSeq" id="WP_188359267.1">
    <property type="nucleotide sequence ID" value="NZ_BMDC01000001.1"/>
</dbReference>
<dbReference type="AlphaFoldDB" id="A0A917IQQ1"/>
<keyword evidence="7" id="KW-1185">Reference proteome</keyword>
<evidence type="ECO:0000259" key="5">
    <source>
        <dbReference type="Pfam" id="PF01555"/>
    </source>
</evidence>
<dbReference type="Gene3D" id="3.40.50.150">
    <property type="entry name" value="Vaccinia Virus protein VP39"/>
    <property type="match status" value="1"/>
</dbReference>
<evidence type="ECO:0000256" key="4">
    <source>
        <dbReference type="ARBA" id="ARBA00022691"/>
    </source>
</evidence>
<dbReference type="PRINTS" id="PR00506">
    <property type="entry name" value="D21N6MTFRASE"/>
</dbReference>
<sequence length="615" mass="69154">MAQQRLQLTWYNKDKALIPIESGKYGYTWVDPSDPRYCETHTLVYDDFVEGVQSEKTEEFSYSERADLEPQDDNLLILGESGDVLEALTRVPELAEKYVGKVKLIYIDPPFNTAQTFANYEDNLEHSVWLTMMRDRLLHMKKLLSDDGSIWVHLDDVENHRMRVLMDEVFGVGNFMCEVIWEKRTTRENRSVVSVSTDFILVYTKKRGDWSRSRNLLMRDGSEGYINPDNDPRGPWTSVPFTAQFNPAENERWSQRYRLRTPAGLELEPPVGSVWRFTEPRYNELIVDNRIWFGADGKAGPRLKKFLLEVQGGLVPHTLWTALEVGTTDTAKREIQALFPNKAAFSTPKPERLLERIIHIGSNPGDIVLDVFAGSGTTAAVAQKMGRRWVTCELVEDTFNRFTKARLEKVVNDQDSGGITRTKGERVAADNVELPEGVSADDAAKFTSVLNKLIANDPEAKKDPRIKALKVASKTKRTKEVINWRGGGGFQVAHLSPSCFDYSPDLNRVMLTSEATGQTLVESVAANLGFSLLHSEDDHTFDARRGNALLKVIEGVATTDVVDSLVNHIQPGETIVLAATTVMDGVRQHLRRVVKGSRVVSLPDGVFSYSKDGDE</sequence>
<organism evidence="6 7">
    <name type="scientific">Rothia aerolata</name>
    <dbReference type="NCBI Taxonomy" id="1812262"/>
    <lineage>
        <taxon>Bacteria</taxon>
        <taxon>Bacillati</taxon>
        <taxon>Actinomycetota</taxon>
        <taxon>Actinomycetes</taxon>
        <taxon>Micrococcales</taxon>
        <taxon>Micrococcaceae</taxon>
        <taxon>Rothia</taxon>
    </lineage>
</organism>
<dbReference type="EMBL" id="BMDC01000001">
    <property type="protein sequence ID" value="GGH61601.1"/>
    <property type="molecule type" value="Genomic_DNA"/>
</dbReference>
<evidence type="ECO:0000256" key="2">
    <source>
        <dbReference type="ARBA" id="ARBA00022603"/>
    </source>
</evidence>
<evidence type="ECO:0000313" key="7">
    <source>
        <dbReference type="Proteomes" id="UP000600171"/>
    </source>
</evidence>
<dbReference type="SUPFAM" id="SSF53335">
    <property type="entry name" value="S-adenosyl-L-methionine-dependent methyltransferases"/>
    <property type="match status" value="1"/>
</dbReference>
<keyword evidence="3" id="KW-0808">Transferase</keyword>
<keyword evidence="4" id="KW-0949">S-adenosyl-L-methionine</keyword>
<comment type="caution">
    <text evidence="6">The sequence shown here is derived from an EMBL/GenBank/DDBJ whole genome shotgun (WGS) entry which is preliminary data.</text>
</comment>
<proteinExistence type="inferred from homology"/>
<name>A0A917IQQ1_9MICC</name>
<dbReference type="GO" id="GO:0003677">
    <property type="term" value="F:DNA binding"/>
    <property type="evidence" value="ECO:0007669"/>
    <property type="project" value="InterPro"/>
</dbReference>
<dbReference type="InterPro" id="IPR002295">
    <property type="entry name" value="N4/N6-MTase_EcoPI_Mod-like"/>
</dbReference>